<evidence type="ECO:0000256" key="1">
    <source>
        <dbReference type="ARBA" id="ARBA00023015"/>
    </source>
</evidence>
<reference evidence="4 5" key="1">
    <citation type="submission" date="2019-09" db="EMBL/GenBank/DDBJ databases">
        <title>Mumia zhuanghuii sp. nov. isolated from the intestinal contents of plateau pika (Ochotona curzoniae) in the Qinghai-Tibet plateau of China.</title>
        <authorList>
            <person name="Tian Z."/>
        </authorList>
    </citation>
    <scope>NUCLEOTIDE SEQUENCE [LARGE SCALE GENOMIC DNA]</scope>
    <source>
        <strain evidence="5">350</strain>
    </source>
</reference>
<sequence>MRRRVVGVCLGTSPLVEGVSDGLETRWPSPRQRHRSGAEDASCVHDVAGVRRDPDQPLSRRLCRSYRTLAGADGAAITVHYESANRVTLCATNEVADQLEDLQEVLGEGPGHTASTSGQIERCEVPGDAPSRWPLFVEAAREIVESALVVAVPMHSDTSVLGVITLYQSPQSRTPLSLARHDLQFLADVVGTALVNDQDAAAPDLAGGPWASRARIHQATGMVVAQMKVSPEDALAVLRAHAFGQQSTLSDIASAVVERRITFSGR</sequence>
<accession>A0A5Q6RJS0</accession>
<proteinExistence type="predicted"/>
<dbReference type="AlphaFoldDB" id="A0A5Q6RJS0"/>
<dbReference type="Pfam" id="PF03861">
    <property type="entry name" value="ANTAR"/>
    <property type="match status" value="1"/>
</dbReference>
<dbReference type="InterPro" id="IPR003018">
    <property type="entry name" value="GAF"/>
</dbReference>
<dbReference type="InterPro" id="IPR005561">
    <property type="entry name" value="ANTAR"/>
</dbReference>
<dbReference type="Proteomes" id="UP000307768">
    <property type="component" value="Unassembled WGS sequence"/>
</dbReference>
<feature type="domain" description="ANTAR" evidence="3">
    <location>
        <begin position="196"/>
        <end position="257"/>
    </location>
</feature>
<dbReference type="Gene3D" id="1.10.10.10">
    <property type="entry name" value="Winged helix-like DNA-binding domain superfamily/Winged helix DNA-binding domain"/>
    <property type="match status" value="1"/>
</dbReference>
<name>A0A5Q6RJS0_9ACTN</name>
<protein>
    <submittedName>
        <fullName evidence="4">GAF and ANTAR domain-containing protein</fullName>
    </submittedName>
</protein>
<evidence type="ECO:0000256" key="2">
    <source>
        <dbReference type="ARBA" id="ARBA00023163"/>
    </source>
</evidence>
<dbReference type="InterPro" id="IPR029016">
    <property type="entry name" value="GAF-like_dom_sf"/>
</dbReference>
<keyword evidence="2" id="KW-0804">Transcription</keyword>
<dbReference type="Gene3D" id="3.30.450.40">
    <property type="match status" value="1"/>
</dbReference>
<dbReference type="SMART" id="SM01012">
    <property type="entry name" value="ANTAR"/>
    <property type="match status" value="1"/>
</dbReference>
<keyword evidence="1" id="KW-0805">Transcription regulation</keyword>
<organism evidence="4 5">
    <name type="scientific">Mumia zhuanghuii</name>
    <dbReference type="NCBI Taxonomy" id="2585211"/>
    <lineage>
        <taxon>Bacteria</taxon>
        <taxon>Bacillati</taxon>
        <taxon>Actinomycetota</taxon>
        <taxon>Actinomycetes</taxon>
        <taxon>Propionibacteriales</taxon>
        <taxon>Nocardioidaceae</taxon>
        <taxon>Mumia</taxon>
    </lineage>
</organism>
<comment type="caution">
    <text evidence="4">The sequence shown here is derived from an EMBL/GenBank/DDBJ whole genome shotgun (WGS) entry which is preliminary data.</text>
</comment>
<evidence type="ECO:0000259" key="3">
    <source>
        <dbReference type="PROSITE" id="PS50921"/>
    </source>
</evidence>
<evidence type="ECO:0000313" key="4">
    <source>
        <dbReference type="EMBL" id="KAA1418210.1"/>
    </source>
</evidence>
<dbReference type="EMBL" id="VDFQ02000007">
    <property type="protein sequence ID" value="KAA1418210.1"/>
    <property type="molecule type" value="Genomic_DNA"/>
</dbReference>
<dbReference type="InterPro" id="IPR036388">
    <property type="entry name" value="WH-like_DNA-bd_sf"/>
</dbReference>
<dbReference type="GO" id="GO:0003723">
    <property type="term" value="F:RNA binding"/>
    <property type="evidence" value="ECO:0007669"/>
    <property type="project" value="InterPro"/>
</dbReference>
<dbReference type="OrthoDB" id="7466251at2"/>
<dbReference type="Pfam" id="PF01590">
    <property type="entry name" value="GAF"/>
    <property type="match status" value="1"/>
</dbReference>
<gene>
    <name evidence="4" type="ORF">FE697_020475</name>
</gene>
<dbReference type="PROSITE" id="PS50921">
    <property type="entry name" value="ANTAR"/>
    <property type="match status" value="1"/>
</dbReference>
<dbReference type="SUPFAM" id="SSF55781">
    <property type="entry name" value="GAF domain-like"/>
    <property type="match status" value="1"/>
</dbReference>
<evidence type="ECO:0000313" key="5">
    <source>
        <dbReference type="Proteomes" id="UP000307768"/>
    </source>
</evidence>